<dbReference type="InterPro" id="IPR003661">
    <property type="entry name" value="HisK_dim/P_dom"/>
</dbReference>
<dbReference type="Pfam" id="PF02518">
    <property type="entry name" value="HATPase_c"/>
    <property type="match status" value="1"/>
</dbReference>
<dbReference type="PANTHER" id="PTHR45436:SF1">
    <property type="entry name" value="SENSOR PROTEIN QSEC"/>
    <property type="match status" value="1"/>
</dbReference>
<dbReference type="SMART" id="SM00387">
    <property type="entry name" value="HATPase_c"/>
    <property type="match status" value="1"/>
</dbReference>
<dbReference type="RefSeq" id="WP_193782320.1">
    <property type="nucleotide sequence ID" value="NZ_JADDOJ010000137.1"/>
</dbReference>
<dbReference type="CDD" id="cd00082">
    <property type="entry name" value="HisKA"/>
    <property type="match status" value="1"/>
</dbReference>
<evidence type="ECO:0000256" key="7">
    <source>
        <dbReference type="ARBA" id="ARBA00022777"/>
    </source>
</evidence>
<evidence type="ECO:0000256" key="3">
    <source>
        <dbReference type="ARBA" id="ARBA00012438"/>
    </source>
</evidence>
<dbReference type="Gene3D" id="1.10.287.130">
    <property type="match status" value="1"/>
</dbReference>
<feature type="transmembrane region" description="Helical" evidence="10">
    <location>
        <begin position="15"/>
        <end position="38"/>
    </location>
</feature>
<evidence type="ECO:0000256" key="1">
    <source>
        <dbReference type="ARBA" id="ARBA00000085"/>
    </source>
</evidence>
<name>A0ABR9SK81_9BURK</name>
<dbReference type="PANTHER" id="PTHR45436">
    <property type="entry name" value="SENSOR HISTIDINE KINASE YKOH"/>
    <property type="match status" value="1"/>
</dbReference>
<dbReference type="InterPro" id="IPR013727">
    <property type="entry name" value="2CSK_N"/>
</dbReference>
<proteinExistence type="predicted"/>
<evidence type="ECO:0000256" key="2">
    <source>
        <dbReference type="ARBA" id="ARBA00004370"/>
    </source>
</evidence>
<evidence type="ECO:0000259" key="11">
    <source>
        <dbReference type="PROSITE" id="PS50109"/>
    </source>
</evidence>
<dbReference type="PROSITE" id="PS50109">
    <property type="entry name" value="HIS_KIN"/>
    <property type="match status" value="1"/>
</dbReference>
<protein>
    <recommendedName>
        <fullName evidence="3">histidine kinase</fullName>
        <ecNumber evidence="3">2.7.13.3</ecNumber>
    </recommendedName>
</protein>
<evidence type="ECO:0000313" key="13">
    <source>
        <dbReference type="Proteomes" id="UP000715965"/>
    </source>
</evidence>
<dbReference type="PRINTS" id="PR00344">
    <property type="entry name" value="BCTRLSENSOR"/>
</dbReference>
<comment type="caution">
    <text evidence="12">The sequence shown here is derived from an EMBL/GenBank/DDBJ whole genome shotgun (WGS) entry which is preliminary data.</text>
</comment>
<dbReference type="InterPro" id="IPR050428">
    <property type="entry name" value="TCS_sensor_his_kinase"/>
</dbReference>
<dbReference type="Gene3D" id="3.30.565.10">
    <property type="entry name" value="Histidine kinase-like ATPase, C-terminal domain"/>
    <property type="match status" value="1"/>
</dbReference>
<dbReference type="InterPro" id="IPR003594">
    <property type="entry name" value="HATPase_dom"/>
</dbReference>
<dbReference type="Pfam" id="PF00512">
    <property type="entry name" value="HisKA"/>
    <property type="match status" value="1"/>
</dbReference>
<gene>
    <name evidence="12" type="ORF">IM725_19565</name>
</gene>
<dbReference type="InterPro" id="IPR036097">
    <property type="entry name" value="HisK_dim/P_sf"/>
</dbReference>
<dbReference type="InterPro" id="IPR036890">
    <property type="entry name" value="HATPase_C_sf"/>
</dbReference>
<dbReference type="SUPFAM" id="SSF47384">
    <property type="entry name" value="Homodimeric domain of signal transducing histidine kinase"/>
    <property type="match status" value="1"/>
</dbReference>
<dbReference type="Proteomes" id="UP000715965">
    <property type="component" value="Unassembled WGS sequence"/>
</dbReference>
<dbReference type="SUPFAM" id="SSF55874">
    <property type="entry name" value="ATPase domain of HSP90 chaperone/DNA topoisomerase II/histidine kinase"/>
    <property type="match status" value="1"/>
</dbReference>
<evidence type="ECO:0000256" key="9">
    <source>
        <dbReference type="ARBA" id="ARBA00023136"/>
    </source>
</evidence>
<feature type="transmembrane region" description="Helical" evidence="10">
    <location>
        <begin position="157"/>
        <end position="176"/>
    </location>
</feature>
<accession>A0ABR9SK81</accession>
<comment type="subcellular location">
    <subcellularLocation>
        <location evidence="2">Membrane</location>
    </subcellularLocation>
</comment>
<dbReference type="InterPro" id="IPR005467">
    <property type="entry name" value="His_kinase_dom"/>
</dbReference>
<dbReference type="EMBL" id="JADDOJ010000137">
    <property type="protein sequence ID" value="MBE7942774.1"/>
    <property type="molecule type" value="Genomic_DNA"/>
</dbReference>
<keyword evidence="9 10" id="KW-0472">Membrane</keyword>
<dbReference type="Pfam" id="PF08521">
    <property type="entry name" value="2CSK_N"/>
    <property type="match status" value="1"/>
</dbReference>
<keyword evidence="6 10" id="KW-0812">Transmembrane</keyword>
<evidence type="ECO:0000256" key="8">
    <source>
        <dbReference type="ARBA" id="ARBA00022989"/>
    </source>
</evidence>
<evidence type="ECO:0000313" key="12">
    <source>
        <dbReference type="EMBL" id="MBE7942774.1"/>
    </source>
</evidence>
<reference evidence="12 13" key="1">
    <citation type="submission" date="2020-10" db="EMBL/GenBank/DDBJ databases">
        <title>Draft genome of Ramlibacter aquaticus LMG 30558.</title>
        <authorList>
            <person name="Props R."/>
        </authorList>
    </citation>
    <scope>NUCLEOTIDE SEQUENCE [LARGE SCALE GENOMIC DNA]</scope>
    <source>
        <strain evidence="12 13">LMG 30558</strain>
    </source>
</reference>
<keyword evidence="5" id="KW-0808">Transferase</keyword>
<keyword evidence="7 12" id="KW-0418">Kinase</keyword>
<keyword evidence="13" id="KW-1185">Reference proteome</keyword>
<dbReference type="EC" id="2.7.13.3" evidence="3"/>
<evidence type="ECO:0000256" key="5">
    <source>
        <dbReference type="ARBA" id="ARBA00022679"/>
    </source>
</evidence>
<dbReference type="GO" id="GO:0016301">
    <property type="term" value="F:kinase activity"/>
    <property type="evidence" value="ECO:0007669"/>
    <property type="project" value="UniProtKB-KW"/>
</dbReference>
<sequence length="466" mass="49137">MSDAALARGSLRTRLAWHVLGPLVLTWALGTAVLLGVAENFVGEAFDRSLLDDAYALASQVRAEHGQVTLPLSPRELATLLYDQSESQYFALIAGDGSLVAGQEALQLAAGDTPGFSEINFQGRPLRVVTVQRTAPAPFTVVMGQTTASRRTLLRRVLVYSALPQAVLLLLLALWLRRSIGTDVAPLSRLAQAIGQRHADDLAPLPPEVASAASTRDVQSIGVAVDSLLARLHRSVDAQREFAGNVAHELRTPLAAIRAHAGLGLAQDDPAAWREHLQGVGQAEQRASRMVDQLLALARAAEAGTALRRERIALDALVRELMLAFLPRADAAGVDLGAEGLDEPLVVESDRALLEGILSNLLDNALRYGRGQPPHITVGLARQDAEAVLSVCDNGPGLDGVTGDLAHRWVQGERGQRLGQGAGLGLAIVSRYASLLGGTLTLAPASGGPGLCATLRLPLPAPQNAQ</sequence>
<dbReference type="InterPro" id="IPR004358">
    <property type="entry name" value="Sig_transdc_His_kin-like_C"/>
</dbReference>
<keyword evidence="8 10" id="KW-1133">Transmembrane helix</keyword>
<comment type="catalytic activity">
    <reaction evidence="1">
        <text>ATP + protein L-histidine = ADP + protein N-phospho-L-histidine.</text>
        <dbReference type="EC" id="2.7.13.3"/>
    </reaction>
</comment>
<evidence type="ECO:0000256" key="4">
    <source>
        <dbReference type="ARBA" id="ARBA00022553"/>
    </source>
</evidence>
<keyword evidence="4" id="KW-0597">Phosphoprotein</keyword>
<feature type="domain" description="Histidine kinase" evidence="11">
    <location>
        <begin position="245"/>
        <end position="461"/>
    </location>
</feature>
<dbReference type="SMART" id="SM00388">
    <property type="entry name" value="HisKA"/>
    <property type="match status" value="1"/>
</dbReference>
<evidence type="ECO:0000256" key="6">
    <source>
        <dbReference type="ARBA" id="ARBA00022692"/>
    </source>
</evidence>
<organism evidence="12 13">
    <name type="scientific">Ramlibacter aquaticus</name>
    <dbReference type="NCBI Taxonomy" id="2780094"/>
    <lineage>
        <taxon>Bacteria</taxon>
        <taxon>Pseudomonadati</taxon>
        <taxon>Pseudomonadota</taxon>
        <taxon>Betaproteobacteria</taxon>
        <taxon>Burkholderiales</taxon>
        <taxon>Comamonadaceae</taxon>
        <taxon>Ramlibacter</taxon>
    </lineage>
</organism>
<evidence type="ECO:0000256" key="10">
    <source>
        <dbReference type="SAM" id="Phobius"/>
    </source>
</evidence>